<keyword evidence="1" id="KW-0732">Signal</keyword>
<dbReference type="Proteomes" id="UP000529637">
    <property type="component" value="Unassembled WGS sequence"/>
</dbReference>
<feature type="chain" id="PRO_5031267556" description="Antitoxin component YwqK of YwqJK toxin-antitoxin module" evidence="1">
    <location>
        <begin position="28"/>
        <end position="396"/>
    </location>
</feature>
<evidence type="ECO:0000313" key="3">
    <source>
        <dbReference type="Proteomes" id="UP000529637"/>
    </source>
</evidence>
<dbReference type="AlphaFoldDB" id="A0A7Y6NK43"/>
<keyword evidence="3" id="KW-1185">Reference proteome</keyword>
<name>A0A7Y6NK43_9BURK</name>
<feature type="signal peptide" evidence="1">
    <location>
        <begin position="1"/>
        <end position="27"/>
    </location>
</feature>
<gene>
    <name evidence="2" type="ORF">HQN59_02765</name>
</gene>
<dbReference type="Gene3D" id="3.90.930.1">
    <property type="match status" value="1"/>
</dbReference>
<dbReference type="RefSeq" id="WP_176065794.1">
    <property type="nucleotide sequence ID" value="NZ_JABWMJ010000001.1"/>
</dbReference>
<reference evidence="2 3" key="1">
    <citation type="submission" date="2020-06" db="EMBL/GenBank/DDBJ databases">
        <title>Schlegella sp. ID0723 isolated from air conditioner.</title>
        <authorList>
            <person name="Kim D.Y."/>
            <person name="Kim D.-U."/>
        </authorList>
    </citation>
    <scope>NUCLEOTIDE SEQUENCE [LARGE SCALE GENOMIC DNA]</scope>
    <source>
        <strain evidence="2 3">ID0723</strain>
    </source>
</reference>
<evidence type="ECO:0008006" key="4">
    <source>
        <dbReference type="Google" id="ProtNLM"/>
    </source>
</evidence>
<evidence type="ECO:0000256" key="1">
    <source>
        <dbReference type="SAM" id="SignalP"/>
    </source>
</evidence>
<protein>
    <recommendedName>
        <fullName evidence="4">Antitoxin component YwqK of YwqJK toxin-antitoxin module</fullName>
    </recommendedName>
</protein>
<evidence type="ECO:0000313" key="2">
    <source>
        <dbReference type="EMBL" id="NUZ04675.1"/>
    </source>
</evidence>
<dbReference type="EMBL" id="JABWMJ010000001">
    <property type="protein sequence ID" value="NUZ04675.1"/>
    <property type="molecule type" value="Genomic_DNA"/>
</dbReference>
<accession>A0A7Y6NK43</accession>
<organism evidence="2 3">
    <name type="scientific">Piscinibacter koreensis</name>
    <dbReference type="NCBI Taxonomy" id="2742824"/>
    <lineage>
        <taxon>Bacteria</taxon>
        <taxon>Pseudomonadati</taxon>
        <taxon>Pseudomonadota</taxon>
        <taxon>Betaproteobacteria</taxon>
        <taxon>Burkholderiales</taxon>
        <taxon>Sphaerotilaceae</taxon>
        <taxon>Piscinibacter</taxon>
    </lineage>
</organism>
<proteinExistence type="predicted"/>
<sequence length="396" mass="44169">MRFPLPFAAIRLALAAAAAVMTTPGLAVQVCDLDGQHVNPANGATTQGKSGLMRCREGESGPVVREQELQNGRFVGIVRYYRNGVLEREHRVNEKGNRDGLAREWNIGDSGAPGTLVREETLRNGSTVGLARSWYPTGPLRRASFHADDGAEQAYAEFTREGQLAQLRCAPRPLLAPAFDDRAACGHGGRSSTVVLYGGKGQATGRVVYERGERQSFETLWENGAVRERVEKTTDGSIERRFAADGVLRHEARWAALPGERAGRVKTLEQEYHESGKLVLERRWRDGTLVSEARWYLNGQPKERIEHVEGQRREQRFHDDGSKAFEGAWLAGDPRRRGVDLPTGTHRHFDVGGRVRAELVHDERGRLTREREFDANGQLVRDDEVFEDGSRKAVGR</sequence>
<comment type="caution">
    <text evidence="2">The sequence shown here is derived from an EMBL/GenBank/DDBJ whole genome shotgun (WGS) entry which is preliminary data.</text>
</comment>